<dbReference type="Gene3D" id="1.10.287.950">
    <property type="entry name" value="Methyl-accepting chemotaxis protein"/>
    <property type="match status" value="1"/>
</dbReference>
<comment type="caution">
    <text evidence="11">The sequence shown here is derived from an EMBL/GenBank/DDBJ whole genome shotgun (WGS) entry which is preliminary data.</text>
</comment>
<evidence type="ECO:0000256" key="5">
    <source>
        <dbReference type="PROSITE-ProRule" id="PRU00284"/>
    </source>
</evidence>
<dbReference type="PROSITE" id="PS50885">
    <property type="entry name" value="HAMP"/>
    <property type="match status" value="1"/>
</dbReference>
<feature type="domain" description="Methyl-accepting transducer" evidence="7">
    <location>
        <begin position="385"/>
        <end position="621"/>
    </location>
</feature>
<evidence type="ECO:0000256" key="3">
    <source>
        <dbReference type="ARBA" id="ARBA00023224"/>
    </source>
</evidence>
<gene>
    <name evidence="11" type="ORF">B1C78_13070</name>
</gene>
<accession>A0A1V3NDH3</accession>
<evidence type="ECO:0000256" key="4">
    <source>
        <dbReference type="ARBA" id="ARBA00029447"/>
    </source>
</evidence>
<evidence type="ECO:0000256" key="6">
    <source>
        <dbReference type="SAM" id="Phobius"/>
    </source>
</evidence>
<dbReference type="SMART" id="SM00283">
    <property type="entry name" value="MA"/>
    <property type="match status" value="1"/>
</dbReference>
<organism evidence="11 12">
    <name type="scientific">Thioalkalivibrio denitrificans</name>
    <dbReference type="NCBI Taxonomy" id="108003"/>
    <lineage>
        <taxon>Bacteria</taxon>
        <taxon>Pseudomonadati</taxon>
        <taxon>Pseudomonadota</taxon>
        <taxon>Gammaproteobacteria</taxon>
        <taxon>Chromatiales</taxon>
        <taxon>Ectothiorhodospiraceae</taxon>
        <taxon>Thioalkalivibrio</taxon>
    </lineage>
</organism>
<keyword evidence="6" id="KW-0812">Transmembrane</keyword>
<evidence type="ECO:0000259" key="8">
    <source>
        <dbReference type="PROSITE" id="PS50192"/>
    </source>
</evidence>
<keyword evidence="6" id="KW-0472">Membrane</keyword>
<dbReference type="STRING" id="108003.B1C78_13070"/>
<dbReference type="PANTHER" id="PTHR32089">
    <property type="entry name" value="METHYL-ACCEPTING CHEMOTAXIS PROTEIN MCPB"/>
    <property type="match status" value="1"/>
</dbReference>
<name>A0A1V3NDH3_9GAMM</name>
<dbReference type="PANTHER" id="PTHR32089:SF112">
    <property type="entry name" value="LYSOZYME-LIKE PROTEIN-RELATED"/>
    <property type="match status" value="1"/>
</dbReference>
<dbReference type="InterPro" id="IPR004089">
    <property type="entry name" value="MCPsignal_dom"/>
</dbReference>
<protein>
    <recommendedName>
        <fullName evidence="13">Chemotaxis protein</fullName>
    </recommendedName>
</protein>
<feature type="domain" description="T-SNARE coiled-coil homology" evidence="8">
    <location>
        <begin position="572"/>
        <end position="634"/>
    </location>
</feature>
<dbReference type="Pfam" id="PF08376">
    <property type="entry name" value="NIT"/>
    <property type="match status" value="1"/>
</dbReference>
<evidence type="ECO:0000256" key="1">
    <source>
        <dbReference type="ARBA" id="ARBA00004429"/>
    </source>
</evidence>
<feature type="domain" description="HAMP" evidence="9">
    <location>
        <begin position="328"/>
        <end position="380"/>
    </location>
</feature>
<dbReference type="PROSITE" id="PS50111">
    <property type="entry name" value="CHEMOTAXIS_TRANSDUC_2"/>
    <property type="match status" value="1"/>
</dbReference>
<keyword evidence="3 5" id="KW-0807">Transducer</keyword>
<dbReference type="InterPro" id="IPR000727">
    <property type="entry name" value="T_SNARE_dom"/>
</dbReference>
<comment type="similarity">
    <text evidence="4">Belongs to the methyl-accepting chemotaxis (MCP) protein family.</text>
</comment>
<sequence length="672" mass="72676">MLRNIPLAGKLLLILLLPILGLVWLGALQIGQNASQFANMDRIGADIDLSTRIGNTVHRLQIERGASSVFLNSEGATFRDRLPGIRADSDAVIQTVREHLARREDVRQSAQSGDVIDRLERLSSVRGQVDDQHIDGAASGRYYTELIRELLDLVYTLGEGLDDAAVQRALDNYLTLMEMKERAGRERALLGGVFATGRFDPDRFARFNRNLGEYQAFLDRLNATLAEDLQAFLDATVAGPGVEEVARLHRVALETPPGETLGVDSTHWFDQATARIDLMHEVESRLAEEVLTLAAAGRAQARMQLISLSVLVVFGLLFAVILALLVIRMVRRAVRDVERTINALTEGDLTVHTTWQGRDELGRIAAGINHMSERLHDMVTAISGATTQLSAAASETAAVTEQTNTGIQQQQSETDQVATAMNQMNATVHEVAQNAARAAEAAHQADTEAANGKEVVGRTIDAIDDLATEVERAAEVVHQLEQHSDSISTVIDVIREIAEQTNLLALNAAIEAARAGEQGRGFAVVADEVRTLASRTQKSTAEIHDMIERLQGGAEKAVGVMDDSRNQAKSSVKQVTEAGASLESIRQAVATINDMNAQIASAAEEQSAVAEEINRNVVNISEVAEQTSAGARQTTTASEQLAQLAESLQGMVNRFKIRQGSPASPIPALDPD</sequence>
<keyword evidence="2" id="KW-1003">Cell membrane</keyword>
<dbReference type="SMART" id="SM00304">
    <property type="entry name" value="HAMP"/>
    <property type="match status" value="1"/>
</dbReference>
<keyword evidence="12" id="KW-1185">Reference proteome</keyword>
<evidence type="ECO:0000259" key="9">
    <source>
        <dbReference type="PROSITE" id="PS50885"/>
    </source>
</evidence>
<evidence type="ECO:0000256" key="2">
    <source>
        <dbReference type="ARBA" id="ARBA00022519"/>
    </source>
</evidence>
<keyword evidence="6" id="KW-1133">Transmembrane helix</keyword>
<dbReference type="Proteomes" id="UP000189462">
    <property type="component" value="Unassembled WGS sequence"/>
</dbReference>
<dbReference type="EMBL" id="MVBK01000081">
    <property type="protein sequence ID" value="OOG22993.1"/>
    <property type="molecule type" value="Genomic_DNA"/>
</dbReference>
<evidence type="ECO:0000259" key="7">
    <source>
        <dbReference type="PROSITE" id="PS50111"/>
    </source>
</evidence>
<dbReference type="PROSITE" id="PS50192">
    <property type="entry name" value="T_SNARE"/>
    <property type="match status" value="1"/>
</dbReference>
<evidence type="ECO:0008006" key="13">
    <source>
        <dbReference type="Google" id="ProtNLM"/>
    </source>
</evidence>
<comment type="subcellular location">
    <subcellularLocation>
        <location evidence="1">Cell inner membrane</location>
        <topology evidence="1">Multi-pass membrane protein</topology>
    </subcellularLocation>
</comment>
<dbReference type="CDD" id="cd06225">
    <property type="entry name" value="HAMP"/>
    <property type="match status" value="1"/>
</dbReference>
<dbReference type="GO" id="GO:0006935">
    <property type="term" value="P:chemotaxis"/>
    <property type="evidence" value="ECO:0007669"/>
    <property type="project" value="UniProtKB-ARBA"/>
</dbReference>
<dbReference type="GO" id="GO:0007165">
    <property type="term" value="P:signal transduction"/>
    <property type="evidence" value="ECO:0007669"/>
    <property type="project" value="UniProtKB-KW"/>
</dbReference>
<evidence type="ECO:0000313" key="12">
    <source>
        <dbReference type="Proteomes" id="UP000189462"/>
    </source>
</evidence>
<evidence type="ECO:0000313" key="11">
    <source>
        <dbReference type="EMBL" id="OOG22993.1"/>
    </source>
</evidence>
<dbReference type="PROSITE" id="PS50906">
    <property type="entry name" value="NIT"/>
    <property type="match status" value="1"/>
</dbReference>
<reference evidence="11 12" key="1">
    <citation type="submission" date="2017-02" db="EMBL/GenBank/DDBJ databases">
        <title>Genomic diversity within the haloalkaliphilic genus Thioalkalivibrio.</title>
        <authorList>
            <person name="Ahn A.-C."/>
            <person name="Meier-Kolthoff J."/>
            <person name="Overmars L."/>
            <person name="Richter M."/>
            <person name="Woyke T."/>
            <person name="Sorokin D.Y."/>
            <person name="Muyzer G."/>
        </authorList>
    </citation>
    <scope>NUCLEOTIDE SEQUENCE [LARGE SCALE GENOMIC DNA]</scope>
    <source>
        <strain evidence="11 12">ALJD</strain>
    </source>
</reference>
<feature type="domain" description="NIT" evidence="10">
    <location>
        <begin position="51"/>
        <end position="297"/>
    </location>
</feature>
<dbReference type="CDD" id="cd11386">
    <property type="entry name" value="MCP_signal"/>
    <property type="match status" value="1"/>
</dbReference>
<dbReference type="Pfam" id="PF00015">
    <property type="entry name" value="MCPsignal"/>
    <property type="match status" value="1"/>
</dbReference>
<dbReference type="FunFam" id="1.10.287.950:FF:000001">
    <property type="entry name" value="Methyl-accepting chemotaxis sensory transducer"/>
    <property type="match status" value="1"/>
</dbReference>
<evidence type="ECO:0000259" key="10">
    <source>
        <dbReference type="PROSITE" id="PS50906"/>
    </source>
</evidence>
<dbReference type="InterPro" id="IPR013587">
    <property type="entry name" value="Nitrate/nitrite_sensing"/>
</dbReference>
<feature type="transmembrane region" description="Helical" evidence="6">
    <location>
        <begin position="305"/>
        <end position="327"/>
    </location>
</feature>
<dbReference type="GO" id="GO:0005886">
    <property type="term" value="C:plasma membrane"/>
    <property type="evidence" value="ECO:0007669"/>
    <property type="project" value="UniProtKB-SubCell"/>
</dbReference>
<dbReference type="InterPro" id="IPR010910">
    <property type="entry name" value="Nitrate/nitrite_sensing_bac"/>
</dbReference>
<dbReference type="SUPFAM" id="SSF58104">
    <property type="entry name" value="Methyl-accepting chemotaxis protein (MCP) signaling domain"/>
    <property type="match status" value="1"/>
</dbReference>
<proteinExistence type="inferred from homology"/>
<dbReference type="InterPro" id="IPR003660">
    <property type="entry name" value="HAMP_dom"/>
</dbReference>
<dbReference type="Pfam" id="PF00672">
    <property type="entry name" value="HAMP"/>
    <property type="match status" value="1"/>
</dbReference>
<dbReference type="AlphaFoldDB" id="A0A1V3NDH3"/>
<keyword evidence="2" id="KW-0997">Cell inner membrane</keyword>